<dbReference type="Pfam" id="PF01544">
    <property type="entry name" value="CorA"/>
    <property type="match status" value="1"/>
</dbReference>
<feature type="region of interest" description="Disordered" evidence="6">
    <location>
        <begin position="199"/>
        <end position="229"/>
    </location>
</feature>
<comment type="subcellular location">
    <subcellularLocation>
        <location evidence="1">Membrane</location>
        <topology evidence="1">Multi-pass membrane protein</topology>
    </subcellularLocation>
</comment>
<feature type="transmembrane region" description="Helical" evidence="7">
    <location>
        <begin position="667"/>
        <end position="690"/>
    </location>
</feature>
<evidence type="ECO:0000256" key="2">
    <source>
        <dbReference type="ARBA" id="ARBA00022692"/>
    </source>
</evidence>
<dbReference type="InterPro" id="IPR050829">
    <property type="entry name" value="CorA_MIT"/>
</dbReference>
<evidence type="ECO:0000256" key="3">
    <source>
        <dbReference type="ARBA" id="ARBA00022989"/>
    </source>
</evidence>
<dbReference type="EMBL" id="QJNS01000009">
    <property type="protein sequence ID" value="RYO94597.1"/>
    <property type="molecule type" value="Genomic_DNA"/>
</dbReference>
<name>A0ABY0HN21_9PEZI</name>
<sequence>MATPNGTNESKVDVAKIGDEFVDTQYLKPNSSVEDYEKEPWEHCQDATSAYLSLRLEDRSEFLRNLDEPRRTRVNEELKEIEKVRKQFSSYANKKGLMDKLHSSKKEWREEVARNVRNFEREVEKFQRELNERKTKVDSNHPGFKAELKNLRRPQNQKINEGSELSRKRKDLEEEWAERLDQKYRRHWELIQRLKGWEAPARSVPAQSQQEATDPNTAGLSPGEEDVKPEPLYGLKASVMYFRLDEDTNTLVGYNSEHPKYDGEFPNQKISMHEILNEPNENPLMEDCPQDCIRYFHFPANNMSWIETAIARYYKEDPKPIDDRKPYDPNARKTEKLLALTPPFFSAQNSDKCFQLPYLHWETSSRRAKMVQIINEGMQYEAESPGFSRVVEAAAKTVFESRRKFTLQRPKVRTLLGEYLMTLAKVAEEVDYGVDERLLREHVNANPPLHIRPLIIIDQCSCVFFDRASPLDQRPEIMDLFASAIGTVTEMTTIAYHAFWRALRTGNIGARILNFNPEGVLFTESEDIAEELEIMKRVYSEQLKVVKDFNRHIYNMHSRDKQGEVTIVKQLLLEMMQNKVAFNHRNVSWDDREAKAKAKRAKELEATPQEAERTLELIESRQAEIQDLHDLALRARQQAHELLSFKQQQASMVGVESAIYSNQQGRIIVVFTIVTIFFLPLSFFATVFGMNNAEINGASWMTLNEQIGYMFRFAAIVVWYSYSTKEEEGPPR</sequence>
<dbReference type="SUPFAM" id="SSF144083">
    <property type="entry name" value="Magnesium transport protein CorA, transmembrane region"/>
    <property type="match status" value="1"/>
</dbReference>
<evidence type="ECO:0000256" key="5">
    <source>
        <dbReference type="SAM" id="Coils"/>
    </source>
</evidence>
<keyword evidence="5" id="KW-0175">Coiled coil</keyword>
<keyword evidence="4 7" id="KW-0472">Membrane</keyword>
<keyword evidence="3 7" id="KW-1133">Transmembrane helix</keyword>
<dbReference type="PANTHER" id="PTHR47685">
    <property type="entry name" value="MAGNESIUM TRANSPORT PROTEIN CORA"/>
    <property type="match status" value="1"/>
</dbReference>
<dbReference type="InterPro" id="IPR045863">
    <property type="entry name" value="CorA_TM1_TM2"/>
</dbReference>
<evidence type="ECO:0000313" key="9">
    <source>
        <dbReference type="Proteomes" id="UP000294003"/>
    </source>
</evidence>
<dbReference type="Proteomes" id="UP000294003">
    <property type="component" value="Unassembled WGS sequence"/>
</dbReference>
<evidence type="ECO:0000256" key="7">
    <source>
        <dbReference type="SAM" id="Phobius"/>
    </source>
</evidence>
<accession>A0ABY0HN21</accession>
<evidence type="ECO:0000313" key="8">
    <source>
        <dbReference type="EMBL" id="RYO94597.1"/>
    </source>
</evidence>
<feature type="compositionally biased region" description="Polar residues" evidence="6">
    <location>
        <begin position="205"/>
        <end position="219"/>
    </location>
</feature>
<evidence type="ECO:0000256" key="6">
    <source>
        <dbReference type="SAM" id="MobiDB-lite"/>
    </source>
</evidence>
<keyword evidence="2 7" id="KW-0812">Transmembrane</keyword>
<reference evidence="8 9" key="1">
    <citation type="submission" date="2018-06" db="EMBL/GenBank/DDBJ databases">
        <title>Complete Genomes of Monosporascus.</title>
        <authorList>
            <person name="Robinson A.J."/>
            <person name="Natvig D.O."/>
        </authorList>
    </citation>
    <scope>NUCLEOTIDE SEQUENCE [LARGE SCALE GENOMIC DNA]</scope>
    <source>
        <strain evidence="8 9">CBS 609.92</strain>
    </source>
</reference>
<keyword evidence="9" id="KW-1185">Reference proteome</keyword>
<dbReference type="InterPro" id="IPR002523">
    <property type="entry name" value="MgTranspt_CorA/ZnTranspt_ZntB"/>
</dbReference>
<dbReference type="Gene3D" id="1.20.58.340">
    <property type="entry name" value="Magnesium transport protein CorA, transmembrane region"/>
    <property type="match status" value="1"/>
</dbReference>
<gene>
    <name evidence="8" type="ORF">DL762_000489</name>
</gene>
<proteinExistence type="predicted"/>
<comment type="caution">
    <text evidence="8">The sequence shown here is derived from an EMBL/GenBank/DDBJ whole genome shotgun (WGS) entry which is preliminary data.</text>
</comment>
<protein>
    <submittedName>
        <fullName evidence="8">Uncharacterized protein</fullName>
    </submittedName>
</protein>
<organism evidence="8 9">
    <name type="scientific">Monosporascus cannonballus</name>
    <dbReference type="NCBI Taxonomy" id="155416"/>
    <lineage>
        <taxon>Eukaryota</taxon>
        <taxon>Fungi</taxon>
        <taxon>Dikarya</taxon>
        <taxon>Ascomycota</taxon>
        <taxon>Pezizomycotina</taxon>
        <taxon>Sordariomycetes</taxon>
        <taxon>Xylariomycetidae</taxon>
        <taxon>Xylariales</taxon>
        <taxon>Xylariales incertae sedis</taxon>
        <taxon>Monosporascus</taxon>
    </lineage>
</organism>
<evidence type="ECO:0000256" key="1">
    <source>
        <dbReference type="ARBA" id="ARBA00004141"/>
    </source>
</evidence>
<feature type="coiled-coil region" evidence="5">
    <location>
        <begin position="109"/>
        <end position="175"/>
    </location>
</feature>
<evidence type="ECO:0000256" key="4">
    <source>
        <dbReference type="ARBA" id="ARBA00023136"/>
    </source>
</evidence>
<dbReference type="PANTHER" id="PTHR47685:SF1">
    <property type="entry name" value="MAGNESIUM TRANSPORT PROTEIN CORA"/>
    <property type="match status" value="1"/>
</dbReference>